<dbReference type="EMBL" id="CAIIXF020000002">
    <property type="protein sequence ID" value="CAH1776443.1"/>
    <property type="molecule type" value="Genomic_DNA"/>
</dbReference>
<accession>A0A8J1TEH9</accession>
<organism evidence="1 2">
    <name type="scientific">Owenia fusiformis</name>
    <name type="common">Polychaete worm</name>
    <dbReference type="NCBI Taxonomy" id="6347"/>
    <lineage>
        <taxon>Eukaryota</taxon>
        <taxon>Metazoa</taxon>
        <taxon>Spiralia</taxon>
        <taxon>Lophotrochozoa</taxon>
        <taxon>Annelida</taxon>
        <taxon>Polychaeta</taxon>
        <taxon>Sedentaria</taxon>
        <taxon>Canalipalpata</taxon>
        <taxon>Sabellida</taxon>
        <taxon>Oweniida</taxon>
        <taxon>Oweniidae</taxon>
        <taxon>Owenia</taxon>
    </lineage>
</organism>
<proteinExistence type="predicted"/>
<name>A0A8J1TEH9_OWEFU</name>
<comment type="caution">
    <text evidence="1">The sequence shown here is derived from an EMBL/GenBank/DDBJ whole genome shotgun (WGS) entry which is preliminary data.</text>
</comment>
<keyword evidence="2" id="KW-1185">Reference proteome</keyword>
<sequence length="201" mass="23369">LIGITKNPSFLRRVWKYDNVNVSTLNNSIRHSRLCNIIEDSNDLNNIGKEFTSSLFDIFCSCIPNKQIRVKSNDKPWFTDKIRTLINKRNKCHYAFRHSNKPEQFDRYLAQCTIVDNAITQAKLEHEKRIISKMETQHFGSKSYWNITSKLFSNSRSSSIPILVDDLGNTVRSGKDKANIFLNHFIKSFHFEGPVDNAFLH</sequence>
<protein>
    <submittedName>
        <fullName evidence="1">Uncharacterized protein</fullName>
    </submittedName>
</protein>
<evidence type="ECO:0000313" key="2">
    <source>
        <dbReference type="Proteomes" id="UP000749559"/>
    </source>
</evidence>
<evidence type="ECO:0000313" key="1">
    <source>
        <dbReference type="EMBL" id="CAH1776443.1"/>
    </source>
</evidence>
<reference evidence="1" key="1">
    <citation type="submission" date="2022-03" db="EMBL/GenBank/DDBJ databases">
        <authorList>
            <person name="Martin C."/>
        </authorList>
    </citation>
    <scope>NUCLEOTIDE SEQUENCE</scope>
</reference>
<dbReference type="Proteomes" id="UP000749559">
    <property type="component" value="Unassembled WGS sequence"/>
</dbReference>
<gene>
    <name evidence="1" type="ORF">OFUS_LOCUS3618</name>
</gene>
<dbReference type="OrthoDB" id="6108916at2759"/>
<dbReference type="AlphaFoldDB" id="A0A8J1TEH9"/>
<feature type="non-terminal residue" evidence="1">
    <location>
        <position position="1"/>
    </location>
</feature>
<feature type="non-terminal residue" evidence="1">
    <location>
        <position position="201"/>
    </location>
</feature>